<dbReference type="PROSITE" id="PS50943">
    <property type="entry name" value="HTH_CROC1"/>
    <property type="match status" value="1"/>
</dbReference>
<dbReference type="EMBL" id="VSSQ01023620">
    <property type="protein sequence ID" value="MPM70685.1"/>
    <property type="molecule type" value="Genomic_DNA"/>
</dbReference>
<name>A0A645BZK0_9ZZZZ</name>
<dbReference type="InterPro" id="IPR010982">
    <property type="entry name" value="Lambda_DNA-bd_dom_sf"/>
</dbReference>
<dbReference type="SMART" id="SM00530">
    <property type="entry name" value="HTH_XRE"/>
    <property type="match status" value="1"/>
</dbReference>
<evidence type="ECO:0000256" key="1">
    <source>
        <dbReference type="ARBA" id="ARBA00023125"/>
    </source>
</evidence>
<reference evidence="3" key="1">
    <citation type="submission" date="2019-08" db="EMBL/GenBank/DDBJ databases">
        <authorList>
            <person name="Kucharzyk K."/>
            <person name="Murdoch R.W."/>
            <person name="Higgins S."/>
            <person name="Loffler F."/>
        </authorList>
    </citation>
    <scope>NUCLEOTIDE SEQUENCE</scope>
</reference>
<dbReference type="PANTHER" id="PTHR46558:SF11">
    <property type="entry name" value="HTH-TYPE TRANSCRIPTIONAL REGULATOR XRE"/>
    <property type="match status" value="1"/>
</dbReference>
<dbReference type="Gene3D" id="1.10.260.40">
    <property type="entry name" value="lambda repressor-like DNA-binding domains"/>
    <property type="match status" value="1"/>
</dbReference>
<dbReference type="PANTHER" id="PTHR46558">
    <property type="entry name" value="TRACRIPTIONAL REGULATORY PROTEIN-RELATED-RELATED"/>
    <property type="match status" value="1"/>
</dbReference>
<dbReference type="GO" id="GO:0003677">
    <property type="term" value="F:DNA binding"/>
    <property type="evidence" value="ECO:0007669"/>
    <property type="project" value="UniProtKB-KW"/>
</dbReference>
<keyword evidence="1" id="KW-0238">DNA-binding</keyword>
<proteinExistence type="predicted"/>
<dbReference type="InterPro" id="IPR001387">
    <property type="entry name" value="Cro/C1-type_HTH"/>
</dbReference>
<gene>
    <name evidence="3" type="ORF">SDC9_117642</name>
</gene>
<feature type="domain" description="HTH cro/C1-type" evidence="2">
    <location>
        <begin position="5"/>
        <end position="59"/>
    </location>
</feature>
<dbReference type="Pfam" id="PF01381">
    <property type="entry name" value="HTH_3"/>
    <property type="match status" value="1"/>
</dbReference>
<evidence type="ECO:0000313" key="3">
    <source>
        <dbReference type="EMBL" id="MPM70685.1"/>
    </source>
</evidence>
<dbReference type="SUPFAM" id="SSF47413">
    <property type="entry name" value="lambda repressor-like DNA-binding domains"/>
    <property type="match status" value="1"/>
</dbReference>
<comment type="caution">
    <text evidence="3">The sequence shown here is derived from an EMBL/GenBank/DDBJ whole genome shotgun (WGS) entry which is preliminary data.</text>
</comment>
<dbReference type="CDD" id="cd00093">
    <property type="entry name" value="HTH_XRE"/>
    <property type="match status" value="1"/>
</dbReference>
<protein>
    <recommendedName>
        <fullName evidence="2">HTH cro/C1-type domain-containing protein</fullName>
    </recommendedName>
</protein>
<sequence>MRNRIKQLREESGMTQVRLSIELEVTQETVSAYEIGKLYPSVKSLLKMADLFNASIDYILGLSDIKKAASTEILSHDETRIIALYRKMNKMQKEKVYAFMQGQTS</sequence>
<dbReference type="AlphaFoldDB" id="A0A645BZK0"/>
<organism evidence="3">
    <name type="scientific">bioreactor metagenome</name>
    <dbReference type="NCBI Taxonomy" id="1076179"/>
    <lineage>
        <taxon>unclassified sequences</taxon>
        <taxon>metagenomes</taxon>
        <taxon>ecological metagenomes</taxon>
    </lineage>
</organism>
<accession>A0A645BZK0</accession>
<evidence type="ECO:0000259" key="2">
    <source>
        <dbReference type="PROSITE" id="PS50943"/>
    </source>
</evidence>